<dbReference type="InterPro" id="IPR007497">
    <property type="entry name" value="SIMPL/DUF541"/>
</dbReference>
<evidence type="ECO:0000313" key="1">
    <source>
        <dbReference type="EMBL" id="NBG94306.1"/>
    </source>
</evidence>
<dbReference type="EMBL" id="WXYQ01000001">
    <property type="protein sequence ID" value="NBG94306.1"/>
    <property type="molecule type" value="Genomic_DNA"/>
</dbReference>
<dbReference type="PANTHER" id="PTHR34387">
    <property type="entry name" value="SLR1258 PROTEIN"/>
    <property type="match status" value="1"/>
</dbReference>
<dbReference type="PIRSF" id="PIRSF029033">
    <property type="entry name" value="UCP029033"/>
    <property type="match status" value="1"/>
</dbReference>
<dbReference type="Gene3D" id="3.30.110.170">
    <property type="entry name" value="Protein of unknown function (DUF541), domain 1"/>
    <property type="match status" value="1"/>
</dbReference>
<evidence type="ECO:0000313" key="2">
    <source>
        <dbReference type="Proteomes" id="UP000470384"/>
    </source>
</evidence>
<dbReference type="PANTHER" id="PTHR34387:SF2">
    <property type="entry name" value="SLR1258 PROTEIN"/>
    <property type="match status" value="1"/>
</dbReference>
<proteinExistence type="predicted"/>
<dbReference type="Proteomes" id="UP000470384">
    <property type="component" value="Unassembled WGS sequence"/>
</dbReference>
<sequence>MMSDGPFTFVGLAILAAGVAFGGLKVGEGFYEGRTSERYVTVKGLAERDVTADLAMWRLRYTAAGNDLAAVQAEIDEDTAIIRDFLLARGITDAEISLERLEVTDLLAQAYRSGGVGQARYIIAQNMLLRTENVELISRLGRETGQLVKQGVVLADLGGPTYSYNSLNTIKPELIAEATAAARDGAAEFAANSGATLGGIVRANQGVIVIRARDDTGGVSADSQLEKTVRVVATVDYALVD</sequence>
<dbReference type="OrthoDB" id="9806540at2"/>
<gene>
    <name evidence="1" type="ORF">GTQ45_01005</name>
</gene>
<dbReference type="Gene3D" id="3.30.70.2970">
    <property type="entry name" value="Protein of unknown function (DUF541), domain 2"/>
    <property type="match status" value="1"/>
</dbReference>
<comment type="caution">
    <text evidence="1">The sequence shown here is derived from an EMBL/GenBank/DDBJ whole genome shotgun (WGS) entry which is preliminary data.</text>
</comment>
<organism evidence="1 2">
    <name type="scientific">Pyruvatibacter mobilis</name>
    <dbReference type="NCBI Taxonomy" id="1712261"/>
    <lineage>
        <taxon>Bacteria</taxon>
        <taxon>Pseudomonadati</taxon>
        <taxon>Pseudomonadota</taxon>
        <taxon>Alphaproteobacteria</taxon>
        <taxon>Hyphomicrobiales</taxon>
        <taxon>Parvibaculaceae</taxon>
        <taxon>Pyruvatibacter</taxon>
    </lineage>
</organism>
<dbReference type="Pfam" id="PF04402">
    <property type="entry name" value="SIMPL"/>
    <property type="match status" value="1"/>
</dbReference>
<dbReference type="AlphaFoldDB" id="A0A845Q886"/>
<accession>A0A845Q886</accession>
<reference evidence="1 2" key="1">
    <citation type="journal article" date="2016" name="Int. J. Syst. Evol. Microbiol.">
        <title>Pyruvatibacter mobilis gen. nov., sp. nov., a marine bacterium from the culture broth of Picochlorum sp. 122.</title>
        <authorList>
            <person name="Wang G."/>
            <person name="Tang M."/>
            <person name="Wu H."/>
            <person name="Dai S."/>
            <person name="Li T."/>
            <person name="Chen C."/>
            <person name="He H."/>
            <person name="Fan J."/>
            <person name="Xiang W."/>
            <person name="Li X."/>
        </authorList>
    </citation>
    <scope>NUCLEOTIDE SEQUENCE [LARGE SCALE GENOMIC DNA]</scope>
    <source>
        <strain evidence="1 2">GYP-11</strain>
    </source>
</reference>
<dbReference type="InterPro" id="IPR052022">
    <property type="entry name" value="26kDa_periplasmic_antigen"/>
</dbReference>
<keyword evidence="2" id="KW-1185">Reference proteome</keyword>
<protein>
    <submittedName>
        <fullName evidence="1">DUF541 domain-containing protein</fullName>
    </submittedName>
</protein>
<dbReference type="InterPro" id="IPR016907">
    <property type="entry name" value="UCP029033"/>
</dbReference>
<name>A0A845Q886_9HYPH</name>
<dbReference type="GO" id="GO:0006974">
    <property type="term" value="P:DNA damage response"/>
    <property type="evidence" value="ECO:0007669"/>
    <property type="project" value="TreeGrafter"/>
</dbReference>